<keyword evidence="1" id="KW-0732">Signal</keyword>
<evidence type="ECO:0000313" key="3">
    <source>
        <dbReference type="Proteomes" id="UP001392437"/>
    </source>
</evidence>
<protein>
    <submittedName>
        <fullName evidence="2">Uncharacterized protein</fullName>
    </submittedName>
</protein>
<organism evidence="2 3">
    <name type="scientific">Apiospora kogelbergensis</name>
    <dbReference type="NCBI Taxonomy" id="1337665"/>
    <lineage>
        <taxon>Eukaryota</taxon>
        <taxon>Fungi</taxon>
        <taxon>Dikarya</taxon>
        <taxon>Ascomycota</taxon>
        <taxon>Pezizomycotina</taxon>
        <taxon>Sordariomycetes</taxon>
        <taxon>Xylariomycetidae</taxon>
        <taxon>Amphisphaeriales</taxon>
        <taxon>Apiosporaceae</taxon>
        <taxon>Apiospora</taxon>
    </lineage>
</organism>
<reference evidence="2 3" key="1">
    <citation type="submission" date="2023-01" db="EMBL/GenBank/DDBJ databases">
        <title>Analysis of 21 Apiospora genomes using comparative genomics revels a genus with tremendous synthesis potential of carbohydrate active enzymes and secondary metabolites.</title>
        <authorList>
            <person name="Sorensen T."/>
        </authorList>
    </citation>
    <scope>NUCLEOTIDE SEQUENCE [LARGE SCALE GENOMIC DNA]</scope>
    <source>
        <strain evidence="2 3">CBS 117206</strain>
    </source>
</reference>
<dbReference type="AlphaFoldDB" id="A0AAW0R5P2"/>
<dbReference type="Proteomes" id="UP001392437">
    <property type="component" value="Unassembled WGS sequence"/>
</dbReference>
<feature type="signal peptide" evidence="1">
    <location>
        <begin position="1"/>
        <end position="18"/>
    </location>
</feature>
<proteinExistence type="predicted"/>
<gene>
    <name evidence="2" type="ORF">PG999_001516</name>
</gene>
<evidence type="ECO:0000256" key="1">
    <source>
        <dbReference type="SAM" id="SignalP"/>
    </source>
</evidence>
<comment type="caution">
    <text evidence="2">The sequence shown here is derived from an EMBL/GenBank/DDBJ whole genome shotgun (WGS) entry which is preliminary data.</text>
</comment>
<name>A0AAW0R5P2_9PEZI</name>
<feature type="chain" id="PRO_5043418487" evidence="1">
    <location>
        <begin position="19"/>
        <end position="282"/>
    </location>
</feature>
<sequence>MQLTNLFVSALLAMSVSAADDNKGDGNKGDHKGGNSVGKQCFQMAKLEMITKFGANDTAVAAKFHNNQTAIDDFKKKVAASDTKLKAMSANATLVSECATINAEAREKGECGKMKFAEKMLAMAGNDTALQTKFKNNQTKIDAFKAKAEGAKADLAAMQGNATLTSFCSVQTTKHECRKMAMLQKQTDMAKNQTALEAKFKGDEAKVKAFQDKSAKWETELKAMMGNSTLMDTCKTLNQAQAQNTNNAAAKDGKKSAAQTLEAFSGLITAAFAVAVAGTLML</sequence>
<dbReference type="EMBL" id="JAQQWP010000002">
    <property type="protein sequence ID" value="KAK8129136.1"/>
    <property type="molecule type" value="Genomic_DNA"/>
</dbReference>
<keyword evidence="3" id="KW-1185">Reference proteome</keyword>
<accession>A0AAW0R5P2</accession>
<evidence type="ECO:0000313" key="2">
    <source>
        <dbReference type="EMBL" id="KAK8129136.1"/>
    </source>
</evidence>